<accession>A0AA40CVU1</accession>
<reference evidence="1" key="1">
    <citation type="submission" date="2023-06" db="EMBL/GenBank/DDBJ databases">
        <title>Genome-scale phylogeny and comparative genomics of the fungal order Sordariales.</title>
        <authorList>
            <consortium name="Lawrence Berkeley National Laboratory"/>
            <person name="Hensen N."/>
            <person name="Bonometti L."/>
            <person name="Westerberg I."/>
            <person name="Brannstrom I.O."/>
            <person name="Guillou S."/>
            <person name="Cros-Aarteil S."/>
            <person name="Calhoun S."/>
            <person name="Haridas S."/>
            <person name="Kuo A."/>
            <person name="Mondo S."/>
            <person name="Pangilinan J."/>
            <person name="Riley R."/>
            <person name="Labutti K."/>
            <person name="Andreopoulos B."/>
            <person name="Lipzen A."/>
            <person name="Chen C."/>
            <person name="Yanf M."/>
            <person name="Daum C."/>
            <person name="Ng V."/>
            <person name="Clum A."/>
            <person name="Steindorff A."/>
            <person name="Ohm R."/>
            <person name="Martin F."/>
            <person name="Silar P."/>
            <person name="Natvig D."/>
            <person name="Lalanne C."/>
            <person name="Gautier V."/>
            <person name="Ament-Velasquez S.L."/>
            <person name="Kruys A."/>
            <person name="Hutchinson M.I."/>
            <person name="Powell A.J."/>
            <person name="Barry K."/>
            <person name="Miller A.N."/>
            <person name="Grigoriev I.V."/>
            <person name="Debuchy R."/>
            <person name="Gladieux P."/>
            <person name="Thoren M.H."/>
            <person name="Johannesson H."/>
        </authorList>
    </citation>
    <scope>NUCLEOTIDE SEQUENCE</scope>
    <source>
        <strain evidence="1">SMH2532-1</strain>
    </source>
</reference>
<name>A0AA40CVU1_9PEZI</name>
<dbReference type="Proteomes" id="UP001174936">
    <property type="component" value="Unassembled WGS sequence"/>
</dbReference>
<sequence length="108" mass="13235">MAVAGNETTNPNRREERILLSAEELFQLMPSFQQWIETIHFEDKKITEYMKQVIFDEEKKKTYGDCLIYRALRLCASIVRKKKEEEKEEFEKWCTRTMQKGWKHWREK</sequence>
<comment type="caution">
    <text evidence="1">The sequence shown here is derived from an EMBL/GenBank/DDBJ whole genome shotgun (WGS) entry which is preliminary data.</text>
</comment>
<evidence type="ECO:0000313" key="2">
    <source>
        <dbReference type="Proteomes" id="UP001174936"/>
    </source>
</evidence>
<dbReference type="AlphaFoldDB" id="A0AA40CVU1"/>
<protein>
    <submittedName>
        <fullName evidence="1">Uncharacterized protein</fullName>
    </submittedName>
</protein>
<proteinExistence type="predicted"/>
<organism evidence="1 2">
    <name type="scientific">Cercophora newfieldiana</name>
    <dbReference type="NCBI Taxonomy" id="92897"/>
    <lineage>
        <taxon>Eukaryota</taxon>
        <taxon>Fungi</taxon>
        <taxon>Dikarya</taxon>
        <taxon>Ascomycota</taxon>
        <taxon>Pezizomycotina</taxon>
        <taxon>Sordariomycetes</taxon>
        <taxon>Sordariomycetidae</taxon>
        <taxon>Sordariales</taxon>
        <taxon>Lasiosphaeriaceae</taxon>
        <taxon>Cercophora</taxon>
    </lineage>
</organism>
<dbReference type="EMBL" id="JAULSV010000002">
    <property type="protein sequence ID" value="KAK0651049.1"/>
    <property type="molecule type" value="Genomic_DNA"/>
</dbReference>
<evidence type="ECO:0000313" key="1">
    <source>
        <dbReference type="EMBL" id="KAK0651049.1"/>
    </source>
</evidence>
<keyword evidence="2" id="KW-1185">Reference proteome</keyword>
<gene>
    <name evidence="1" type="ORF">B0T16DRAFT_386560</name>
</gene>